<reference evidence="2" key="1">
    <citation type="submission" date="2021-02" db="EMBL/GenBank/DDBJ databases">
        <authorList>
            <person name="Nowell W R."/>
        </authorList>
    </citation>
    <scope>NUCLEOTIDE SEQUENCE</scope>
</reference>
<proteinExistence type="predicted"/>
<dbReference type="EMBL" id="CAJOAZ010029704">
    <property type="protein sequence ID" value="CAF4427346.1"/>
    <property type="molecule type" value="Genomic_DNA"/>
</dbReference>
<evidence type="ECO:0000313" key="2">
    <source>
        <dbReference type="EMBL" id="CAF4427346.1"/>
    </source>
</evidence>
<protein>
    <submittedName>
        <fullName evidence="2">Uncharacterized protein</fullName>
    </submittedName>
</protein>
<feature type="non-terminal residue" evidence="2">
    <location>
        <position position="78"/>
    </location>
</feature>
<comment type="caution">
    <text evidence="2">The sequence shown here is derived from an EMBL/GenBank/DDBJ whole genome shotgun (WGS) entry which is preliminary data.</text>
</comment>
<dbReference type="AlphaFoldDB" id="A0A820R032"/>
<sequence>MTSSATHPRFQIQRSPNEINTNISNGLPSVKPPREVTIRVKFIRLGEVITLQEKFFAEIVIEARWLYDRSAASWNPNL</sequence>
<gene>
    <name evidence="2" type="ORF">OXD698_LOCUS53017</name>
</gene>
<feature type="non-terminal residue" evidence="2">
    <location>
        <position position="1"/>
    </location>
</feature>
<dbReference type="Proteomes" id="UP000663844">
    <property type="component" value="Unassembled WGS sequence"/>
</dbReference>
<accession>A0A820R032</accession>
<feature type="region of interest" description="Disordered" evidence="1">
    <location>
        <begin position="1"/>
        <end position="27"/>
    </location>
</feature>
<evidence type="ECO:0000256" key="1">
    <source>
        <dbReference type="SAM" id="MobiDB-lite"/>
    </source>
</evidence>
<evidence type="ECO:0000313" key="3">
    <source>
        <dbReference type="Proteomes" id="UP000663844"/>
    </source>
</evidence>
<organism evidence="2 3">
    <name type="scientific">Adineta steineri</name>
    <dbReference type="NCBI Taxonomy" id="433720"/>
    <lineage>
        <taxon>Eukaryota</taxon>
        <taxon>Metazoa</taxon>
        <taxon>Spiralia</taxon>
        <taxon>Gnathifera</taxon>
        <taxon>Rotifera</taxon>
        <taxon>Eurotatoria</taxon>
        <taxon>Bdelloidea</taxon>
        <taxon>Adinetida</taxon>
        <taxon>Adinetidae</taxon>
        <taxon>Adineta</taxon>
    </lineage>
</organism>
<name>A0A820R032_9BILA</name>